<dbReference type="PANTHER" id="PTHR48100:SF62">
    <property type="entry name" value="GLUCOSYL-3-PHOSPHOGLYCERATE PHOSPHATASE"/>
    <property type="match status" value="1"/>
</dbReference>
<dbReference type="AlphaFoldDB" id="A0A0S2M4G0"/>
<dbReference type="Gene3D" id="3.40.50.1240">
    <property type="entry name" value="Phosphoglycerate mutase-like"/>
    <property type="match status" value="1"/>
</dbReference>
<name>A0A0S2M4G0_9MICC</name>
<dbReference type="GO" id="GO:0016791">
    <property type="term" value="F:phosphatase activity"/>
    <property type="evidence" value="ECO:0007669"/>
    <property type="project" value="TreeGrafter"/>
</dbReference>
<evidence type="ECO:0008006" key="5">
    <source>
        <dbReference type="Google" id="ProtNLM"/>
    </source>
</evidence>
<evidence type="ECO:0000256" key="2">
    <source>
        <dbReference type="PIRSR" id="PIRSR613078-2"/>
    </source>
</evidence>
<gene>
    <name evidence="3" type="ORF">AS189_10040</name>
</gene>
<protein>
    <recommendedName>
        <fullName evidence="5">Phosphoglycerate mutase</fullName>
    </recommendedName>
</protein>
<dbReference type="InterPro" id="IPR029033">
    <property type="entry name" value="His_PPase_superfam"/>
</dbReference>
<dbReference type="RefSeq" id="WP_062293371.1">
    <property type="nucleotide sequence ID" value="NZ_CP013200.1"/>
</dbReference>
<dbReference type="Pfam" id="PF00300">
    <property type="entry name" value="His_Phos_1"/>
    <property type="match status" value="1"/>
</dbReference>
<feature type="active site" description="Proton donor/acceptor" evidence="1">
    <location>
        <position position="106"/>
    </location>
</feature>
<accession>A0A0S2M4G0</accession>
<sequence length="249" mass="26679">MVNHSPGRSVLQPAGPRRRVIFWRHGRTSWNAAGRFQGQSDIPLDDVGASQASRAAALLAGKLGPASNAEHAVRIISSDLSRAYSTAQELASLTGAPVVADPRLRETFGGEWEGKTFEEIISSYPEQIKLWQRDEPGVRAGGGETRVEVAQRMVDAVLDSVAELPDGGTLVVATHGGATRVALAKILGLPEPLWRTLSGLSNCHWSVVETADPADAGTAVGRWRLLEHNVGTLPQPYQTPEDLAEPVED</sequence>
<organism evidence="3 4">
    <name type="scientific">Arthrobacter alpinus</name>
    <dbReference type="NCBI Taxonomy" id="656366"/>
    <lineage>
        <taxon>Bacteria</taxon>
        <taxon>Bacillati</taxon>
        <taxon>Actinomycetota</taxon>
        <taxon>Actinomycetes</taxon>
        <taxon>Micrococcales</taxon>
        <taxon>Micrococcaceae</taxon>
        <taxon>Arthrobacter</taxon>
    </lineage>
</organism>
<evidence type="ECO:0000313" key="3">
    <source>
        <dbReference type="EMBL" id="ALO68460.1"/>
    </source>
</evidence>
<evidence type="ECO:0000256" key="1">
    <source>
        <dbReference type="PIRSR" id="PIRSR613078-1"/>
    </source>
</evidence>
<evidence type="ECO:0000313" key="4">
    <source>
        <dbReference type="Proteomes" id="UP000059574"/>
    </source>
</evidence>
<dbReference type="EMBL" id="CP013200">
    <property type="protein sequence ID" value="ALO68460.1"/>
    <property type="molecule type" value="Genomic_DNA"/>
</dbReference>
<dbReference type="InterPro" id="IPR013078">
    <property type="entry name" value="His_Pase_superF_clade-1"/>
</dbReference>
<feature type="binding site" evidence="2">
    <location>
        <position position="82"/>
    </location>
    <ligand>
        <name>substrate</name>
    </ligand>
</feature>
<dbReference type="PANTHER" id="PTHR48100">
    <property type="entry name" value="BROAD-SPECIFICITY PHOSPHATASE YOR283W-RELATED"/>
    <property type="match status" value="1"/>
</dbReference>
<dbReference type="CDD" id="cd07067">
    <property type="entry name" value="HP_PGM_like"/>
    <property type="match status" value="1"/>
</dbReference>
<dbReference type="InterPro" id="IPR050275">
    <property type="entry name" value="PGM_Phosphatase"/>
</dbReference>
<reference evidence="3 4" key="2">
    <citation type="journal article" date="2016" name="J. Biotechnol.">
        <title>Complete genome sequence of Arthrobacter alpinus ERGS4:06, a yellow pigmented bacterium tolerant to cold and radiations isolated from Sikkim Himalaya.</title>
        <authorList>
            <person name="Kumar R."/>
            <person name="Singh D."/>
            <person name="Swarnkar M.K."/>
            <person name="Singh A.K."/>
            <person name="Kumar S."/>
        </authorList>
    </citation>
    <scope>NUCLEOTIDE SEQUENCE [LARGE SCALE GENOMIC DNA]</scope>
    <source>
        <strain evidence="3 4">ERGS4:06</strain>
    </source>
</reference>
<feature type="active site" description="Tele-phosphohistidine intermediate" evidence="1">
    <location>
        <position position="25"/>
    </location>
</feature>
<dbReference type="SMART" id="SM00855">
    <property type="entry name" value="PGAM"/>
    <property type="match status" value="1"/>
</dbReference>
<dbReference type="Proteomes" id="UP000059574">
    <property type="component" value="Chromosome"/>
</dbReference>
<dbReference type="OrthoDB" id="4697614at2"/>
<reference evidence="4" key="1">
    <citation type="submission" date="2015-11" db="EMBL/GenBank/DDBJ databases">
        <authorList>
            <person name="Kumar R."/>
            <person name="Singh D."/>
            <person name="Swarnkar M.K."/>
            <person name="Singh A.K."/>
            <person name="Kumar S."/>
        </authorList>
    </citation>
    <scope>NUCLEOTIDE SEQUENCE [LARGE SCALE GENOMIC DNA]</scope>
    <source>
        <strain evidence="4">ERGS4:06</strain>
    </source>
</reference>
<dbReference type="GO" id="GO:0005737">
    <property type="term" value="C:cytoplasm"/>
    <property type="evidence" value="ECO:0007669"/>
    <property type="project" value="TreeGrafter"/>
</dbReference>
<dbReference type="SUPFAM" id="SSF53254">
    <property type="entry name" value="Phosphoglycerate mutase-like"/>
    <property type="match status" value="1"/>
</dbReference>
<proteinExistence type="predicted"/>
<feature type="binding site" evidence="2">
    <location>
        <begin position="24"/>
        <end position="31"/>
    </location>
    <ligand>
        <name>substrate</name>
    </ligand>
</feature>